<evidence type="ECO:0000313" key="3">
    <source>
        <dbReference type="EMBL" id="TBU34106.1"/>
    </source>
</evidence>
<feature type="region of interest" description="Disordered" evidence="1">
    <location>
        <begin position="1"/>
        <end position="21"/>
    </location>
</feature>
<evidence type="ECO:0000256" key="2">
    <source>
        <dbReference type="SAM" id="Phobius"/>
    </source>
</evidence>
<evidence type="ECO:0000256" key="1">
    <source>
        <dbReference type="SAM" id="MobiDB-lite"/>
    </source>
</evidence>
<reference evidence="3" key="1">
    <citation type="submission" date="2019-01" db="EMBL/GenBank/DDBJ databases">
        <title>Draft genome sequences of three monokaryotic isolates of the white-rot basidiomycete fungus Dichomitus squalens.</title>
        <authorList>
            <consortium name="DOE Joint Genome Institute"/>
            <person name="Lopez S.C."/>
            <person name="Andreopoulos B."/>
            <person name="Pangilinan J."/>
            <person name="Lipzen A."/>
            <person name="Riley R."/>
            <person name="Ahrendt S."/>
            <person name="Ng V."/>
            <person name="Barry K."/>
            <person name="Daum C."/>
            <person name="Grigoriev I.V."/>
            <person name="Hilden K.S."/>
            <person name="Makela M.R."/>
            <person name="de Vries R.P."/>
        </authorList>
    </citation>
    <scope>NUCLEOTIDE SEQUENCE [LARGE SCALE GENOMIC DNA]</scope>
    <source>
        <strain evidence="3">OM18370.1</strain>
    </source>
</reference>
<dbReference type="EMBL" id="ML143389">
    <property type="protein sequence ID" value="TBU34106.1"/>
    <property type="molecule type" value="Genomic_DNA"/>
</dbReference>
<name>A0A4Q9N5H9_9APHY</name>
<organism evidence="3">
    <name type="scientific">Dichomitus squalens</name>
    <dbReference type="NCBI Taxonomy" id="114155"/>
    <lineage>
        <taxon>Eukaryota</taxon>
        <taxon>Fungi</taxon>
        <taxon>Dikarya</taxon>
        <taxon>Basidiomycota</taxon>
        <taxon>Agaricomycotina</taxon>
        <taxon>Agaricomycetes</taxon>
        <taxon>Polyporales</taxon>
        <taxon>Polyporaceae</taxon>
        <taxon>Dichomitus</taxon>
    </lineage>
</organism>
<dbReference type="AlphaFoldDB" id="A0A4Q9N5H9"/>
<keyword evidence="2" id="KW-0812">Transmembrane</keyword>
<gene>
    <name evidence="3" type="ORF">BD311DRAFT_747147</name>
</gene>
<keyword evidence="2" id="KW-1133">Transmembrane helix</keyword>
<dbReference type="Proteomes" id="UP000292957">
    <property type="component" value="Unassembled WGS sequence"/>
</dbReference>
<sequence length="56" mass="5819">MLSGRGRVGPPGSIRRARPQLPPELVKARRSAIRAGIVHVSLAVSVLLSVSAPIAP</sequence>
<proteinExistence type="predicted"/>
<accession>A0A4Q9N5H9</accession>
<feature type="transmembrane region" description="Helical" evidence="2">
    <location>
        <begin position="37"/>
        <end position="55"/>
    </location>
</feature>
<protein>
    <submittedName>
        <fullName evidence="3">Uncharacterized protein</fullName>
    </submittedName>
</protein>
<keyword evidence="2" id="KW-0472">Membrane</keyword>